<reference evidence="2" key="3">
    <citation type="submission" date="2025-09" db="UniProtKB">
        <authorList>
            <consortium name="Ensembl"/>
        </authorList>
    </citation>
    <scope>IDENTIFICATION</scope>
</reference>
<organism evidence="2 3">
    <name type="scientific">Salarias fasciatus</name>
    <name type="common">Jewelled blenny</name>
    <name type="synonym">Blennius fasciatus</name>
    <dbReference type="NCBI Taxonomy" id="181472"/>
    <lineage>
        <taxon>Eukaryota</taxon>
        <taxon>Metazoa</taxon>
        <taxon>Chordata</taxon>
        <taxon>Craniata</taxon>
        <taxon>Vertebrata</taxon>
        <taxon>Euteleostomi</taxon>
        <taxon>Actinopterygii</taxon>
        <taxon>Neopterygii</taxon>
        <taxon>Teleostei</taxon>
        <taxon>Neoteleostei</taxon>
        <taxon>Acanthomorphata</taxon>
        <taxon>Ovalentaria</taxon>
        <taxon>Blenniimorphae</taxon>
        <taxon>Blenniiformes</taxon>
        <taxon>Blennioidei</taxon>
        <taxon>Blenniidae</taxon>
        <taxon>Salariinae</taxon>
        <taxon>Salarias</taxon>
    </lineage>
</organism>
<dbReference type="AlphaFoldDB" id="A0A672HDT9"/>
<reference evidence="2" key="2">
    <citation type="submission" date="2025-08" db="UniProtKB">
        <authorList>
            <consortium name="Ensembl"/>
        </authorList>
    </citation>
    <scope>IDENTIFICATION</scope>
</reference>
<dbReference type="GO" id="GO:0008270">
    <property type="term" value="F:zinc ion binding"/>
    <property type="evidence" value="ECO:0007669"/>
    <property type="project" value="InterPro"/>
</dbReference>
<evidence type="ECO:0000313" key="2">
    <source>
        <dbReference type="Ensembl" id="ENSSFAP00005027119.1"/>
    </source>
</evidence>
<dbReference type="Ensembl" id="ENSSFAT00005028160.1">
    <property type="protein sequence ID" value="ENSSFAP00005027119.1"/>
    <property type="gene ID" value="ENSSFAG00005013865.1"/>
</dbReference>
<dbReference type="InterPro" id="IPR014891">
    <property type="entry name" value="DWNN_domain"/>
</dbReference>
<feature type="domain" description="DWNN" evidence="1">
    <location>
        <begin position="4"/>
        <end position="79"/>
    </location>
</feature>
<sequence>MADIHYKFSSRTLEFDGLHAALRELKRQIMCRENLQGRNCDLQVSTADSKEGNEGNCTILQDDHKLYKTRHNTVGNTAPLMAWLFSIRLLLQ</sequence>
<dbReference type="InParanoid" id="A0A672HDT9"/>
<dbReference type="SMART" id="SM01180">
    <property type="entry name" value="DWNN"/>
    <property type="match status" value="1"/>
</dbReference>
<reference evidence="2" key="1">
    <citation type="submission" date="2019-06" db="EMBL/GenBank/DDBJ databases">
        <authorList>
            <consortium name="Wellcome Sanger Institute Data Sharing"/>
        </authorList>
    </citation>
    <scope>NUCLEOTIDE SEQUENCE [LARGE SCALE GENOMIC DNA]</scope>
</reference>
<protein>
    <recommendedName>
        <fullName evidence="1">DWNN domain-containing protein</fullName>
    </recommendedName>
</protein>
<accession>A0A672HDT9</accession>
<dbReference type="PROSITE" id="PS51282">
    <property type="entry name" value="DWNN"/>
    <property type="match status" value="1"/>
</dbReference>
<keyword evidence="3" id="KW-1185">Reference proteome</keyword>
<dbReference type="Proteomes" id="UP000472267">
    <property type="component" value="Chromosome 20"/>
</dbReference>
<dbReference type="FunCoup" id="A0A672HDT9">
    <property type="interactions" value="16"/>
</dbReference>
<evidence type="ECO:0000313" key="3">
    <source>
        <dbReference type="Proteomes" id="UP000472267"/>
    </source>
</evidence>
<dbReference type="Gene3D" id="3.10.20.90">
    <property type="entry name" value="Phosphatidylinositol 3-kinase Catalytic Subunit, Chain A, domain 1"/>
    <property type="match status" value="1"/>
</dbReference>
<name>A0A672HDT9_SALFA</name>
<dbReference type="Pfam" id="PF08783">
    <property type="entry name" value="DWNN"/>
    <property type="match status" value="1"/>
</dbReference>
<evidence type="ECO:0000259" key="1">
    <source>
        <dbReference type="PROSITE" id="PS51282"/>
    </source>
</evidence>
<proteinExistence type="predicted"/>